<dbReference type="AlphaFoldDB" id="A0A2J6SLB6"/>
<keyword evidence="3" id="KW-1185">Reference proteome</keyword>
<dbReference type="Proteomes" id="UP000235371">
    <property type="component" value="Unassembled WGS sequence"/>
</dbReference>
<evidence type="ECO:0000313" key="2">
    <source>
        <dbReference type="EMBL" id="PMD51561.1"/>
    </source>
</evidence>
<evidence type="ECO:0000259" key="1">
    <source>
        <dbReference type="Pfam" id="PF13358"/>
    </source>
</evidence>
<accession>A0A2J6SLB6</accession>
<dbReference type="OrthoDB" id="3559217at2759"/>
<dbReference type="RefSeq" id="XP_024728465.1">
    <property type="nucleotide sequence ID" value="XM_024871259.1"/>
</dbReference>
<dbReference type="Gene3D" id="3.30.420.10">
    <property type="entry name" value="Ribonuclease H-like superfamily/Ribonuclease H"/>
    <property type="match status" value="1"/>
</dbReference>
<feature type="domain" description="Tc1-like transposase DDE" evidence="1">
    <location>
        <begin position="6"/>
        <end position="69"/>
    </location>
</feature>
<sequence length="80" mass="10103">MEQFFRNHPLSRYRFWQDNASSHRSYETKLNLLLRHIPTIQAPRYSPDLNLIEHIWNWIKNWIEEHYWKARYQPDKIHLD</sequence>
<dbReference type="InterPro" id="IPR038717">
    <property type="entry name" value="Tc1-like_DDE_dom"/>
</dbReference>
<name>A0A2J6SLB6_9HELO</name>
<dbReference type="Pfam" id="PF13358">
    <property type="entry name" value="DDE_3"/>
    <property type="match status" value="1"/>
</dbReference>
<dbReference type="InParanoid" id="A0A2J6SLB6"/>
<dbReference type="GO" id="GO:0003676">
    <property type="term" value="F:nucleic acid binding"/>
    <property type="evidence" value="ECO:0007669"/>
    <property type="project" value="InterPro"/>
</dbReference>
<evidence type="ECO:0000313" key="3">
    <source>
        <dbReference type="Proteomes" id="UP000235371"/>
    </source>
</evidence>
<dbReference type="GeneID" id="36579341"/>
<protein>
    <recommendedName>
        <fullName evidence="1">Tc1-like transposase DDE domain-containing protein</fullName>
    </recommendedName>
</protein>
<dbReference type="InterPro" id="IPR036397">
    <property type="entry name" value="RNaseH_sf"/>
</dbReference>
<proteinExistence type="predicted"/>
<organism evidence="2 3">
    <name type="scientific">Hyaloscypha bicolor E</name>
    <dbReference type="NCBI Taxonomy" id="1095630"/>
    <lineage>
        <taxon>Eukaryota</taxon>
        <taxon>Fungi</taxon>
        <taxon>Dikarya</taxon>
        <taxon>Ascomycota</taxon>
        <taxon>Pezizomycotina</taxon>
        <taxon>Leotiomycetes</taxon>
        <taxon>Helotiales</taxon>
        <taxon>Hyaloscyphaceae</taxon>
        <taxon>Hyaloscypha</taxon>
        <taxon>Hyaloscypha bicolor</taxon>
    </lineage>
</organism>
<reference evidence="2 3" key="1">
    <citation type="submission" date="2016-04" db="EMBL/GenBank/DDBJ databases">
        <title>A degradative enzymes factory behind the ericoid mycorrhizal symbiosis.</title>
        <authorList>
            <consortium name="DOE Joint Genome Institute"/>
            <person name="Martino E."/>
            <person name="Morin E."/>
            <person name="Grelet G."/>
            <person name="Kuo A."/>
            <person name="Kohler A."/>
            <person name="Daghino S."/>
            <person name="Barry K."/>
            <person name="Choi C."/>
            <person name="Cichocki N."/>
            <person name="Clum A."/>
            <person name="Copeland A."/>
            <person name="Hainaut M."/>
            <person name="Haridas S."/>
            <person name="Labutti K."/>
            <person name="Lindquist E."/>
            <person name="Lipzen A."/>
            <person name="Khouja H.-R."/>
            <person name="Murat C."/>
            <person name="Ohm R."/>
            <person name="Olson A."/>
            <person name="Spatafora J."/>
            <person name="Veneault-Fourrey C."/>
            <person name="Henrissat B."/>
            <person name="Grigoriev I."/>
            <person name="Martin F."/>
            <person name="Perotto S."/>
        </authorList>
    </citation>
    <scope>NUCLEOTIDE SEQUENCE [LARGE SCALE GENOMIC DNA]</scope>
    <source>
        <strain evidence="2 3">E</strain>
    </source>
</reference>
<dbReference type="EMBL" id="KZ613912">
    <property type="protein sequence ID" value="PMD51561.1"/>
    <property type="molecule type" value="Genomic_DNA"/>
</dbReference>
<gene>
    <name evidence="2" type="ORF">K444DRAFT_234230</name>
</gene>